<evidence type="ECO:0000256" key="1">
    <source>
        <dbReference type="ARBA" id="ARBA00004496"/>
    </source>
</evidence>
<evidence type="ECO:0000313" key="10">
    <source>
        <dbReference type="EMBL" id="SVA30729.1"/>
    </source>
</evidence>
<dbReference type="InterPro" id="IPR012795">
    <property type="entry name" value="tRNA_Ile_lys_synt_N"/>
</dbReference>
<comment type="catalytic activity">
    <reaction evidence="8">
        <text>cytidine(34) in tRNA(Ile2) + L-lysine + ATP = lysidine(34) in tRNA(Ile2) + AMP + diphosphate + H(+)</text>
        <dbReference type="Rhea" id="RHEA:43744"/>
        <dbReference type="Rhea" id="RHEA-COMP:10625"/>
        <dbReference type="Rhea" id="RHEA-COMP:10670"/>
        <dbReference type="ChEBI" id="CHEBI:15378"/>
        <dbReference type="ChEBI" id="CHEBI:30616"/>
        <dbReference type="ChEBI" id="CHEBI:32551"/>
        <dbReference type="ChEBI" id="CHEBI:33019"/>
        <dbReference type="ChEBI" id="CHEBI:82748"/>
        <dbReference type="ChEBI" id="CHEBI:83665"/>
        <dbReference type="ChEBI" id="CHEBI:456215"/>
        <dbReference type="EC" id="6.3.4.19"/>
    </reaction>
</comment>
<keyword evidence="4" id="KW-0436">Ligase</keyword>
<keyword evidence="5" id="KW-0819">tRNA processing</keyword>
<evidence type="ECO:0000256" key="5">
    <source>
        <dbReference type="ARBA" id="ARBA00022694"/>
    </source>
</evidence>
<dbReference type="EC" id="6.3.4.19" evidence="2"/>
<dbReference type="AlphaFoldDB" id="A0A381URD0"/>
<sequence length="453" mass="52898">MIRILKNKLINYCNELTIPLQELSILVSLSGGVDSMVLVSLLLELREEYGFSVTLMHFNHNAHVKAEICEKFCRSFTINNNIEYYNRDLFINQKDNFESSSREKRYTELNIIADKIRSHLIFTAHHLDDQIETLYMKMLDNSDWISKIGIREKLGKIRRPLLTVRKKEIKQIAIDKKISWIEDPTNNDLSFRRNLVRKSLLPKAIKLNKKLESQLLGESQNSKVKLNLYLSEFNKKCDDLILQNSKQIITVDINAIKKMDIEKLKIFIYWCSSNYFNIDIPIKTRNFWIELSNYLNNSQTGSIYILGPITFILNRGELLLISDYVQFLKEPKKTRLTQNKKWYNSIFTIVNGDNADLSINKNQCLLTEDLMNDGLYLRRWKNGDKILSSNSTQHILLSNLFINKKISRIGKLIQPVVVNKLDNIVWVPGLAHAKLPDESSLYKRKLLEWIPAL</sequence>
<dbReference type="CDD" id="cd01992">
    <property type="entry name" value="TilS_N"/>
    <property type="match status" value="1"/>
</dbReference>
<proteinExistence type="inferred from homology"/>
<dbReference type="InterPro" id="IPR012094">
    <property type="entry name" value="tRNA_Ile_lys_synt"/>
</dbReference>
<gene>
    <name evidence="10" type="ORF">METZ01_LOCUS83583</name>
</gene>
<evidence type="ECO:0000256" key="8">
    <source>
        <dbReference type="ARBA" id="ARBA00048539"/>
    </source>
</evidence>
<evidence type="ECO:0000256" key="3">
    <source>
        <dbReference type="ARBA" id="ARBA00022490"/>
    </source>
</evidence>
<dbReference type="PANTHER" id="PTHR43033">
    <property type="entry name" value="TRNA(ILE)-LYSIDINE SYNTHASE-RELATED"/>
    <property type="match status" value="1"/>
</dbReference>
<keyword evidence="7" id="KW-0067">ATP-binding</keyword>
<dbReference type="InterPro" id="IPR014729">
    <property type="entry name" value="Rossmann-like_a/b/a_fold"/>
</dbReference>
<dbReference type="SMART" id="SM00977">
    <property type="entry name" value="TilS_C"/>
    <property type="match status" value="1"/>
</dbReference>
<dbReference type="EMBL" id="UINC01006974">
    <property type="protein sequence ID" value="SVA30729.1"/>
    <property type="molecule type" value="Genomic_DNA"/>
</dbReference>
<accession>A0A381URD0</accession>
<evidence type="ECO:0000256" key="7">
    <source>
        <dbReference type="ARBA" id="ARBA00022840"/>
    </source>
</evidence>
<dbReference type="Pfam" id="PF01171">
    <property type="entry name" value="ATP_bind_3"/>
    <property type="match status" value="1"/>
</dbReference>
<dbReference type="GO" id="GO:0005524">
    <property type="term" value="F:ATP binding"/>
    <property type="evidence" value="ECO:0007669"/>
    <property type="project" value="UniProtKB-KW"/>
</dbReference>
<reference evidence="10" key="1">
    <citation type="submission" date="2018-05" db="EMBL/GenBank/DDBJ databases">
        <authorList>
            <person name="Lanie J.A."/>
            <person name="Ng W.-L."/>
            <person name="Kazmierczak K.M."/>
            <person name="Andrzejewski T.M."/>
            <person name="Davidsen T.M."/>
            <person name="Wayne K.J."/>
            <person name="Tettelin H."/>
            <person name="Glass J.I."/>
            <person name="Rusch D."/>
            <person name="Podicherti R."/>
            <person name="Tsui H.-C.T."/>
            <person name="Winkler M.E."/>
        </authorList>
    </citation>
    <scope>NUCLEOTIDE SEQUENCE</scope>
</reference>
<evidence type="ECO:0000259" key="9">
    <source>
        <dbReference type="SMART" id="SM00977"/>
    </source>
</evidence>
<comment type="subcellular location">
    <subcellularLocation>
        <location evidence="1">Cytoplasm</location>
    </subcellularLocation>
</comment>
<dbReference type="InterPro" id="IPR011063">
    <property type="entry name" value="TilS/TtcA_N"/>
</dbReference>
<dbReference type="Gene3D" id="3.40.50.620">
    <property type="entry name" value="HUPs"/>
    <property type="match status" value="1"/>
</dbReference>
<evidence type="ECO:0000256" key="6">
    <source>
        <dbReference type="ARBA" id="ARBA00022741"/>
    </source>
</evidence>
<name>A0A381URD0_9ZZZZ</name>
<feature type="domain" description="Lysidine-tRNA(Ile) synthetase C-terminal" evidence="9">
    <location>
        <begin position="375"/>
        <end position="449"/>
    </location>
</feature>
<dbReference type="PANTHER" id="PTHR43033:SF1">
    <property type="entry name" value="TRNA(ILE)-LYSIDINE SYNTHASE-RELATED"/>
    <property type="match status" value="1"/>
</dbReference>
<dbReference type="SUPFAM" id="SSF52402">
    <property type="entry name" value="Adenine nucleotide alpha hydrolases-like"/>
    <property type="match status" value="1"/>
</dbReference>
<organism evidence="10">
    <name type="scientific">marine metagenome</name>
    <dbReference type="NCBI Taxonomy" id="408172"/>
    <lineage>
        <taxon>unclassified sequences</taxon>
        <taxon>metagenomes</taxon>
        <taxon>ecological metagenomes</taxon>
    </lineage>
</organism>
<keyword evidence="6" id="KW-0547">Nucleotide-binding</keyword>
<protein>
    <recommendedName>
        <fullName evidence="2">tRNA(Ile)-lysidine synthetase</fullName>
        <ecNumber evidence="2">6.3.4.19</ecNumber>
    </recommendedName>
</protein>
<dbReference type="HAMAP" id="MF_01161">
    <property type="entry name" value="tRNA_Ile_lys_synt"/>
    <property type="match status" value="1"/>
</dbReference>
<dbReference type="InterPro" id="IPR012796">
    <property type="entry name" value="Lysidine-tRNA-synth_C"/>
</dbReference>
<evidence type="ECO:0000256" key="4">
    <source>
        <dbReference type="ARBA" id="ARBA00022598"/>
    </source>
</evidence>
<evidence type="ECO:0000256" key="2">
    <source>
        <dbReference type="ARBA" id="ARBA00013267"/>
    </source>
</evidence>
<dbReference type="GO" id="GO:0005737">
    <property type="term" value="C:cytoplasm"/>
    <property type="evidence" value="ECO:0007669"/>
    <property type="project" value="UniProtKB-SubCell"/>
</dbReference>
<dbReference type="NCBIfam" id="TIGR02432">
    <property type="entry name" value="lysidine_TilS_N"/>
    <property type="match status" value="1"/>
</dbReference>
<dbReference type="GO" id="GO:0008033">
    <property type="term" value="P:tRNA processing"/>
    <property type="evidence" value="ECO:0007669"/>
    <property type="project" value="UniProtKB-KW"/>
</dbReference>
<keyword evidence="3" id="KW-0963">Cytoplasm</keyword>
<dbReference type="GO" id="GO:0032267">
    <property type="term" value="F:tRNA(Ile)-lysidine synthase activity"/>
    <property type="evidence" value="ECO:0007669"/>
    <property type="project" value="UniProtKB-EC"/>
</dbReference>